<name>C9A5C9_ENTCA</name>
<dbReference type="GO" id="GO:0004553">
    <property type="term" value="F:hydrolase activity, hydrolyzing O-glycosyl compounds"/>
    <property type="evidence" value="ECO:0007669"/>
    <property type="project" value="InterPro"/>
</dbReference>
<keyword evidence="3" id="KW-0326">Glycosidase</keyword>
<dbReference type="InterPro" id="IPR051913">
    <property type="entry name" value="GH2_Domain-Containing"/>
</dbReference>
<dbReference type="SUPFAM" id="SSF49785">
    <property type="entry name" value="Galactose-binding domain-like"/>
    <property type="match status" value="1"/>
</dbReference>
<protein>
    <submittedName>
        <fullName evidence="7">Uncharacterized protein</fullName>
    </submittedName>
</protein>
<dbReference type="Pfam" id="PF02837">
    <property type="entry name" value="Glyco_hydro_2_N"/>
    <property type="match status" value="1"/>
</dbReference>
<organism evidence="7 8">
    <name type="scientific">Enterococcus casseliflavus EC20</name>
    <dbReference type="NCBI Taxonomy" id="565655"/>
    <lineage>
        <taxon>Bacteria</taxon>
        <taxon>Bacillati</taxon>
        <taxon>Bacillota</taxon>
        <taxon>Bacilli</taxon>
        <taxon>Lactobacillales</taxon>
        <taxon>Enterococcaceae</taxon>
        <taxon>Enterococcus</taxon>
    </lineage>
</organism>
<evidence type="ECO:0000256" key="3">
    <source>
        <dbReference type="ARBA" id="ARBA00023295"/>
    </source>
</evidence>
<sequence length="602" mass="70967">MAIRDEYPRPQLVRENWTNLNGQWKFMFDDLDKGIQEKWYDGKIPFDREITVPFVYQSIKSGINQQDRHDIVWYQRDIEITKEAEKRYLLHFGAVDYFADIYFNGQHTCFHEGGHTSFSVDVTDYLNKSGENQLTLRVYDPQLEESIPRGKQIWEEESRGIWYTNTTGIWQTVWIEAVAETYIKDVKLTALFDENKVEMVVELNQNCPSSQLAYEITFKNERVHQGNLSFIDKKLVISVDLLGEKIFRTNYHGEGWTWSPETPNLFDVKLILLNEKDHEIDQVRSYFGFRKIHQENGMVYLNNRPYYQKLVLDQGYWPEGLLTAPKDEDFLADIQLAKDMGFNGCRKHQKTEDPRFLYWADQMGFLVWGECASAPIYNQKAVDRLMKEWGEIVQRDYNHPCIVTWVPLNESWGVPKIQRNRQQQHFSQSIYHYLHAIDPTRLVISNDGWNMTETDICAIHNYAHGASDEKAKYEFFKEMLKNKQNIMDYPSTNWEIYAEGFQHQGEPIVLTEFGGIAFKVDEQNGWGYTSVDTQEAFIEEYQRIMNAVYQSEILYGYCYTQLTDVEQEINGLLSYDRKPKCDLQLIKTINDGFHIPRLKESN</sequence>
<evidence type="ECO:0000259" key="6">
    <source>
        <dbReference type="Pfam" id="PF02837"/>
    </source>
</evidence>
<accession>C9A5C9</accession>
<keyword evidence="8" id="KW-1185">Reference proteome</keyword>
<dbReference type="InterPro" id="IPR017853">
    <property type="entry name" value="GH"/>
</dbReference>
<dbReference type="InterPro" id="IPR006103">
    <property type="entry name" value="Glyco_hydro_2_cat"/>
</dbReference>
<dbReference type="SUPFAM" id="SSF51445">
    <property type="entry name" value="(Trans)glycosidases"/>
    <property type="match status" value="1"/>
</dbReference>
<dbReference type="Gene3D" id="2.60.40.10">
    <property type="entry name" value="Immunoglobulins"/>
    <property type="match status" value="1"/>
</dbReference>
<feature type="domain" description="Glycoside hydrolase family 2 immunoglobulin-like beta-sandwich" evidence="4">
    <location>
        <begin position="181"/>
        <end position="290"/>
    </location>
</feature>
<dbReference type="EMBL" id="CP004856">
    <property type="protein sequence ID" value="EEV37821.1"/>
    <property type="molecule type" value="Genomic_DNA"/>
</dbReference>
<proteinExistence type="inferred from homology"/>
<dbReference type="InterPro" id="IPR036156">
    <property type="entry name" value="Beta-gal/glucu_dom_sf"/>
</dbReference>
<evidence type="ECO:0000259" key="4">
    <source>
        <dbReference type="Pfam" id="PF00703"/>
    </source>
</evidence>
<evidence type="ECO:0000313" key="7">
    <source>
        <dbReference type="EMBL" id="EEV37821.1"/>
    </source>
</evidence>
<dbReference type="SUPFAM" id="SSF49303">
    <property type="entry name" value="beta-Galactosidase/glucuronidase domain"/>
    <property type="match status" value="1"/>
</dbReference>
<dbReference type="Gene3D" id="2.60.120.260">
    <property type="entry name" value="Galactose-binding domain-like"/>
    <property type="match status" value="1"/>
</dbReference>
<feature type="domain" description="Glycoside hydrolase family 2 catalytic" evidence="5">
    <location>
        <begin position="328"/>
        <end position="592"/>
    </location>
</feature>
<dbReference type="InterPro" id="IPR013783">
    <property type="entry name" value="Ig-like_fold"/>
</dbReference>
<keyword evidence="2" id="KW-0378">Hydrolase</keyword>
<dbReference type="Pfam" id="PF02836">
    <property type="entry name" value="Glyco_hydro_2_C"/>
    <property type="match status" value="1"/>
</dbReference>
<dbReference type="Gene3D" id="3.20.20.80">
    <property type="entry name" value="Glycosidases"/>
    <property type="match status" value="1"/>
</dbReference>
<evidence type="ECO:0000256" key="1">
    <source>
        <dbReference type="ARBA" id="ARBA00007401"/>
    </source>
</evidence>
<reference evidence="7 8" key="2">
    <citation type="submission" date="2013-03" db="EMBL/GenBank/DDBJ databases">
        <title>The Genome Sequence of Enterococcus casseliflavus EC20 (899205).</title>
        <authorList>
            <consortium name="The Broad Institute Genomics Platform"/>
            <consortium name="The Broad Institute Genome Sequencing Center for Infectious Disease"/>
            <person name="Russ C."/>
            <person name="Feldgarden M."/>
            <person name="Gilmore M."/>
            <person name="Manson J."/>
            <person name="Palmer K."/>
            <person name="Carniol K."/>
            <person name="Walker B."/>
            <person name="Young S.K."/>
            <person name="Zeng Q."/>
            <person name="Gargeya S."/>
            <person name="Fitzgerald M."/>
            <person name="Haas B."/>
            <person name="Abouelleil A."/>
            <person name="Allen A.W."/>
            <person name="Alvarado L."/>
            <person name="Arachchi H.M."/>
            <person name="Berlin A.M."/>
            <person name="Chapman S.B."/>
            <person name="Gainer-Dewar J."/>
            <person name="Goldberg J."/>
            <person name="Griggs A."/>
            <person name="Gujja S."/>
            <person name="Hansen M."/>
            <person name="Howarth C."/>
            <person name="Imamovic A."/>
            <person name="Ireland A."/>
            <person name="Larimer J."/>
            <person name="McCowan C."/>
            <person name="Murphy C."/>
            <person name="Pearson M."/>
            <person name="Poon T.W."/>
            <person name="Priest M."/>
            <person name="Roberts A."/>
            <person name="Saif S."/>
            <person name="Shea T."/>
            <person name="Sisk P."/>
            <person name="Sykes S."/>
            <person name="Wortman J."/>
            <person name="Nusbaum C."/>
            <person name="Birren B."/>
        </authorList>
    </citation>
    <scope>NUCLEOTIDE SEQUENCE [LARGE SCALE GENOMIC DNA]</scope>
    <source>
        <strain evidence="7 8">EC20</strain>
    </source>
</reference>
<dbReference type="InterPro" id="IPR006102">
    <property type="entry name" value="Ig-like_GH2"/>
</dbReference>
<evidence type="ECO:0000313" key="8">
    <source>
        <dbReference type="Proteomes" id="UP000012675"/>
    </source>
</evidence>
<dbReference type="KEGG" id="ecas:ECBG_00090"/>
<dbReference type="InterPro" id="IPR006104">
    <property type="entry name" value="Glyco_hydro_2_N"/>
</dbReference>
<dbReference type="GeneID" id="15141309"/>
<dbReference type="eggNOG" id="COG3250">
    <property type="taxonomic scope" value="Bacteria"/>
</dbReference>
<dbReference type="Proteomes" id="UP000012675">
    <property type="component" value="Chromosome"/>
</dbReference>
<dbReference type="GO" id="GO:0005975">
    <property type="term" value="P:carbohydrate metabolic process"/>
    <property type="evidence" value="ECO:0007669"/>
    <property type="project" value="InterPro"/>
</dbReference>
<dbReference type="HOGENOM" id="CLU_009935_2_1_9"/>
<gene>
    <name evidence="7" type="ORF">ECBG_00090</name>
</gene>
<evidence type="ECO:0000259" key="5">
    <source>
        <dbReference type="Pfam" id="PF02836"/>
    </source>
</evidence>
<comment type="similarity">
    <text evidence="1">Belongs to the glycosyl hydrolase 2 family.</text>
</comment>
<dbReference type="Pfam" id="PF00703">
    <property type="entry name" value="Glyco_hydro_2"/>
    <property type="match status" value="1"/>
</dbReference>
<dbReference type="AlphaFoldDB" id="C9A5C9"/>
<evidence type="ECO:0000256" key="2">
    <source>
        <dbReference type="ARBA" id="ARBA00022801"/>
    </source>
</evidence>
<dbReference type="PANTHER" id="PTHR42732:SF4">
    <property type="entry name" value="BETA-MANNOSIDASE"/>
    <property type="match status" value="1"/>
</dbReference>
<reference evidence="7 8" key="1">
    <citation type="submission" date="2009-02" db="EMBL/GenBank/DDBJ databases">
        <authorList>
            <consortium name="The Broad Institute Genome Sequencing Platform"/>
            <person name="Feldgarden M."/>
            <person name="Young S.K."/>
            <person name="Kodira C.D."/>
            <person name="Zeng Q."/>
            <person name="Koehrsen M."/>
            <person name="Alvarado L."/>
            <person name="Berlin A."/>
            <person name="Borenstein D."/>
            <person name="Chen Z."/>
            <person name="Engels R."/>
            <person name="Freedman E."/>
            <person name="Gellesch M."/>
            <person name="Goldberg J."/>
            <person name="Griggs A."/>
            <person name="Gujja S."/>
            <person name="Heiman D."/>
            <person name="Hepburn T."/>
            <person name="Howarth C."/>
            <person name="Jen D."/>
            <person name="Larson L."/>
            <person name="Lewis B."/>
            <person name="Mehta T."/>
            <person name="Park D."/>
            <person name="Pearson M."/>
            <person name="Roberts A."/>
            <person name="Saif S."/>
            <person name="Shea T."/>
            <person name="Shenoy N."/>
            <person name="Sisk P."/>
            <person name="Stolte C."/>
            <person name="Sykes S."/>
            <person name="Walk T."/>
            <person name="White J."/>
            <person name="Yandava C."/>
            <person name="Gilmore M."/>
            <person name="Manson J."/>
            <person name="Palmer K."/>
            <person name="Carniol K."/>
            <person name="Lander E."/>
            <person name="Nusbaum C."/>
            <person name="Galagan J."/>
            <person name="Birren B."/>
        </authorList>
    </citation>
    <scope>NUCLEOTIDE SEQUENCE [LARGE SCALE GENOMIC DNA]</scope>
    <source>
        <strain evidence="7 8">EC20</strain>
    </source>
</reference>
<dbReference type="InterPro" id="IPR008979">
    <property type="entry name" value="Galactose-bd-like_sf"/>
</dbReference>
<dbReference type="RefSeq" id="WP_015509093.1">
    <property type="nucleotide sequence ID" value="NC_020995.1"/>
</dbReference>
<dbReference type="PANTHER" id="PTHR42732">
    <property type="entry name" value="BETA-GALACTOSIDASE"/>
    <property type="match status" value="1"/>
</dbReference>
<feature type="domain" description="Glycosyl hydrolases family 2 sugar binding" evidence="6">
    <location>
        <begin position="19"/>
        <end position="142"/>
    </location>
</feature>